<dbReference type="FunFam" id="3.30.160.60:FF:000110">
    <property type="entry name" value="Zinc finger protein-like"/>
    <property type="match status" value="2"/>
</dbReference>
<dbReference type="Proteomes" id="UP000192223">
    <property type="component" value="Unplaced"/>
</dbReference>
<dbReference type="KEGG" id="apln:108739054"/>
<evidence type="ECO:0000256" key="4">
    <source>
        <dbReference type="ARBA" id="ARBA00022737"/>
    </source>
</evidence>
<dbReference type="Gene3D" id="3.30.160.60">
    <property type="entry name" value="Classic Zinc Finger"/>
    <property type="match status" value="5"/>
</dbReference>
<dbReference type="InterPro" id="IPR050331">
    <property type="entry name" value="Zinc_finger"/>
</dbReference>
<sequence>MSQKISHKISANSSNCICRICFKEANILISVYDKIEKGFFQNIFVYNALREVLGKSIIELAGDICTFICSECLENLKIAYGFKLQCQESEKLLTEFWELSKLEIAKARPIQEDVDSASVEIISKSGRFDLKDLFVIEGNNNEEKSSFSGFLKNLGTEISAEFVHKNSRKKDINKFRDTYSVSIEKISNFKKNKIIKTDSYVSQIKDINQFACRKFKRTSSSQLVFEDHQKRYDRNTFLCHLCGHIAKTKSSYYNHNISKHMEKKFECKLCGKKYLYSSNLQVHINAIHLANKSYLCTRCGKRFSYSNALEYHMRLHTGEKKYVCTYCGKRFTMAGSLKRHIRTHTGVRPYSCRYCDKSFRSKGEVDCHEMTHTGYRPYTCKYCGKGFTKTHNLKVHIQCHPGPHICFICYKTFTETAYVKTHLKVVHGVKELPNENLLEDK</sequence>
<dbReference type="PROSITE" id="PS50157">
    <property type="entry name" value="ZINC_FINGER_C2H2_2"/>
    <property type="match status" value="6"/>
</dbReference>
<evidence type="ECO:0000259" key="13">
    <source>
        <dbReference type="PROSITE" id="PS50157"/>
    </source>
</evidence>
<keyword evidence="10" id="KW-0539">Nucleus</keyword>
<protein>
    <submittedName>
        <fullName evidence="16 17">Gastrula zinc finger protein XlCGF46.1-like</fullName>
    </submittedName>
</protein>
<dbReference type="FunFam" id="3.30.160.60:FF:001370">
    <property type="entry name" value="Zinc finger protein"/>
    <property type="match status" value="1"/>
</dbReference>
<dbReference type="OrthoDB" id="8113227at2759"/>
<organism evidence="15 16">
    <name type="scientific">Agrilus planipennis</name>
    <name type="common">Emerald ash borer</name>
    <name type="synonym">Agrilus marcopoli</name>
    <dbReference type="NCBI Taxonomy" id="224129"/>
    <lineage>
        <taxon>Eukaryota</taxon>
        <taxon>Metazoa</taxon>
        <taxon>Ecdysozoa</taxon>
        <taxon>Arthropoda</taxon>
        <taxon>Hexapoda</taxon>
        <taxon>Insecta</taxon>
        <taxon>Pterygota</taxon>
        <taxon>Neoptera</taxon>
        <taxon>Endopterygota</taxon>
        <taxon>Coleoptera</taxon>
        <taxon>Polyphaga</taxon>
        <taxon>Elateriformia</taxon>
        <taxon>Buprestoidea</taxon>
        <taxon>Buprestidae</taxon>
        <taxon>Agrilinae</taxon>
        <taxon>Agrilus</taxon>
    </lineage>
</organism>
<evidence type="ECO:0000256" key="8">
    <source>
        <dbReference type="ARBA" id="ARBA00023125"/>
    </source>
</evidence>
<dbReference type="RefSeq" id="XP_018328248.1">
    <property type="nucleotide sequence ID" value="XM_018472746.2"/>
</dbReference>
<evidence type="ECO:0000256" key="7">
    <source>
        <dbReference type="ARBA" id="ARBA00023015"/>
    </source>
</evidence>
<dbReference type="Pfam" id="PF07776">
    <property type="entry name" value="zf-AD"/>
    <property type="match status" value="1"/>
</dbReference>
<feature type="binding site" evidence="12">
    <location>
        <position position="21"/>
    </location>
    <ligand>
        <name>Zn(2+)</name>
        <dbReference type="ChEBI" id="CHEBI:29105"/>
    </ligand>
</feature>
<keyword evidence="7" id="KW-0805">Transcription regulation</keyword>
<dbReference type="STRING" id="224129.A0A1W4X5Z1"/>
<evidence type="ECO:0000256" key="1">
    <source>
        <dbReference type="ARBA" id="ARBA00004123"/>
    </source>
</evidence>
<dbReference type="SMART" id="SM00355">
    <property type="entry name" value="ZnF_C2H2"/>
    <property type="match status" value="7"/>
</dbReference>
<feature type="binding site" evidence="12">
    <location>
        <position position="18"/>
    </location>
    <ligand>
        <name>Zn(2+)</name>
        <dbReference type="ChEBI" id="CHEBI:29105"/>
    </ligand>
</feature>
<comment type="similarity">
    <text evidence="2">Belongs to the krueppel C2H2-type zinc-finger protein family.</text>
</comment>
<accession>A0A1W4X5Z1</accession>
<dbReference type="FunFam" id="3.30.160.60:FF:000264">
    <property type="entry name" value="Zinc finger protein 236"/>
    <property type="match status" value="1"/>
</dbReference>
<keyword evidence="9" id="KW-0804">Transcription</keyword>
<dbReference type="GO" id="GO:0005634">
    <property type="term" value="C:nucleus"/>
    <property type="evidence" value="ECO:0007669"/>
    <property type="project" value="UniProtKB-SubCell"/>
</dbReference>
<dbReference type="InterPro" id="IPR036236">
    <property type="entry name" value="Znf_C2H2_sf"/>
</dbReference>
<proteinExistence type="inferred from homology"/>
<dbReference type="InterPro" id="IPR012934">
    <property type="entry name" value="Znf_AD"/>
</dbReference>
<dbReference type="PROSITE" id="PS51915">
    <property type="entry name" value="ZAD"/>
    <property type="match status" value="1"/>
</dbReference>
<gene>
    <name evidence="16 17" type="primary">LOC108739054</name>
</gene>
<evidence type="ECO:0000256" key="2">
    <source>
        <dbReference type="ARBA" id="ARBA00006991"/>
    </source>
</evidence>
<evidence type="ECO:0000259" key="14">
    <source>
        <dbReference type="PROSITE" id="PS51915"/>
    </source>
</evidence>
<feature type="binding site" evidence="12">
    <location>
        <position position="69"/>
    </location>
    <ligand>
        <name>Zn(2+)</name>
        <dbReference type="ChEBI" id="CHEBI:29105"/>
    </ligand>
</feature>
<evidence type="ECO:0000313" key="16">
    <source>
        <dbReference type="RefSeq" id="XP_018328247.1"/>
    </source>
</evidence>
<keyword evidence="5 11" id="KW-0863">Zinc-finger</keyword>
<dbReference type="GeneID" id="108739054"/>
<keyword evidence="15" id="KW-1185">Reference proteome</keyword>
<feature type="domain" description="C2H2-type" evidence="13">
    <location>
        <begin position="378"/>
        <end position="405"/>
    </location>
</feature>
<dbReference type="PANTHER" id="PTHR16515">
    <property type="entry name" value="PR DOMAIN ZINC FINGER PROTEIN"/>
    <property type="match status" value="1"/>
</dbReference>
<dbReference type="AlphaFoldDB" id="A0A1W4X5Z1"/>
<dbReference type="Pfam" id="PF00096">
    <property type="entry name" value="zf-C2H2"/>
    <property type="match status" value="4"/>
</dbReference>
<reference evidence="16 17" key="1">
    <citation type="submission" date="2025-04" db="UniProtKB">
        <authorList>
            <consortium name="RefSeq"/>
        </authorList>
    </citation>
    <scope>IDENTIFICATION</scope>
    <source>
        <tissue evidence="16 17">Entire body</tissue>
    </source>
</reference>
<dbReference type="PROSITE" id="PS00028">
    <property type="entry name" value="ZINC_FINGER_C2H2_1"/>
    <property type="match status" value="6"/>
</dbReference>
<dbReference type="SMART" id="SM00868">
    <property type="entry name" value="zf-AD"/>
    <property type="match status" value="1"/>
</dbReference>
<dbReference type="PANTHER" id="PTHR16515:SF66">
    <property type="entry name" value="C2H2-TYPE DOMAIN-CONTAINING PROTEIN"/>
    <property type="match status" value="1"/>
</dbReference>
<name>A0A1W4X5Z1_AGRPL</name>
<dbReference type="GO" id="GO:0003690">
    <property type="term" value="F:double-stranded DNA binding"/>
    <property type="evidence" value="ECO:0007669"/>
    <property type="project" value="UniProtKB-ARBA"/>
</dbReference>
<feature type="domain" description="C2H2-type" evidence="13">
    <location>
        <begin position="294"/>
        <end position="321"/>
    </location>
</feature>
<feature type="domain" description="C2H2-type" evidence="13">
    <location>
        <begin position="350"/>
        <end position="377"/>
    </location>
</feature>
<keyword evidence="4" id="KW-0677">Repeat</keyword>
<evidence type="ECO:0000256" key="6">
    <source>
        <dbReference type="ARBA" id="ARBA00022833"/>
    </source>
</evidence>
<feature type="domain" description="C2H2-type" evidence="13">
    <location>
        <begin position="322"/>
        <end position="349"/>
    </location>
</feature>
<evidence type="ECO:0000256" key="11">
    <source>
        <dbReference type="PROSITE-ProRule" id="PRU00042"/>
    </source>
</evidence>
<evidence type="ECO:0000256" key="12">
    <source>
        <dbReference type="PROSITE-ProRule" id="PRU01263"/>
    </source>
</evidence>
<dbReference type="SUPFAM" id="SSF57716">
    <property type="entry name" value="Glucocorticoid receptor-like (DNA-binding domain)"/>
    <property type="match status" value="1"/>
</dbReference>
<feature type="domain" description="C2H2-type" evidence="13">
    <location>
        <begin position="265"/>
        <end position="293"/>
    </location>
</feature>
<keyword evidence="3 12" id="KW-0479">Metal-binding</keyword>
<feature type="binding site" evidence="12">
    <location>
        <position position="72"/>
    </location>
    <ligand>
        <name>Zn(2+)</name>
        <dbReference type="ChEBI" id="CHEBI:29105"/>
    </ligand>
</feature>
<dbReference type="SMART" id="SM00614">
    <property type="entry name" value="ZnF_BED"/>
    <property type="match status" value="2"/>
</dbReference>
<dbReference type="InterPro" id="IPR013087">
    <property type="entry name" value="Znf_C2H2_type"/>
</dbReference>
<dbReference type="GO" id="GO:0008270">
    <property type="term" value="F:zinc ion binding"/>
    <property type="evidence" value="ECO:0007669"/>
    <property type="project" value="UniProtKB-UniRule"/>
</dbReference>
<evidence type="ECO:0000313" key="15">
    <source>
        <dbReference type="Proteomes" id="UP000192223"/>
    </source>
</evidence>
<feature type="domain" description="ZAD" evidence="14">
    <location>
        <begin position="16"/>
        <end position="96"/>
    </location>
</feature>
<evidence type="ECO:0000256" key="10">
    <source>
        <dbReference type="ARBA" id="ARBA00023242"/>
    </source>
</evidence>
<keyword evidence="8" id="KW-0238">DNA-binding</keyword>
<evidence type="ECO:0000313" key="17">
    <source>
        <dbReference type="RefSeq" id="XP_018328248.1"/>
    </source>
</evidence>
<evidence type="ECO:0000256" key="3">
    <source>
        <dbReference type="ARBA" id="ARBA00022723"/>
    </source>
</evidence>
<dbReference type="RefSeq" id="XP_018328247.1">
    <property type="nucleotide sequence ID" value="XM_018472745.2"/>
</dbReference>
<keyword evidence="6 12" id="KW-0862">Zinc</keyword>
<dbReference type="SUPFAM" id="SSF57667">
    <property type="entry name" value="beta-beta-alpha zinc fingers"/>
    <property type="match status" value="3"/>
</dbReference>
<feature type="domain" description="C2H2-type" evidence="13">
    <location>
        <begin position="404"/>
        <end position="432"/>
    </location>
</feature>
<comment type="subcellular location">
    <subcellularLocation>
        <location evidence="1">Nucleus</location>
    </subcellularLocation>
</comment>
<dbReference type="GO" id="GO:0010468">
    <property type="term" value="P:regulation of gene expression"/>
    <property type="evidence" value="ECO:0007669"/>
    <property type="project" value="TreeGrafter"/>
</dbReference>
<evidence type="ECO:0000256" key="5">
    <source>
        <dbReference type="ARBA" id="ARBA00022771"/>
    </source>
</evidence>
<evidence type="ECO:0000256" key="9">
    <source>
        <dbReference type="ARBA" id="ARBA00023163"/>
    </source>
</evidence>